<dbReference type="Proteomes" id="UP000275078">
    <property type="component" value="Unassembled WGS sequence"/>
</dbReference>
<keyword evidence="2" id="KW-1185">Reference proteome</keyword>
<organism evidence="1 2">
    <name type="scientific">Ascobolus immersus RN42</name>
    <dbReference type="NCBI Taxonomy" id="1160509"/>
    <lineage>
        <taxon>Eukaryota</taxon>
        <taxon>Fungi</taxon>
        <taxon>Dikarya</taxon>
        <taxon>Ascomycota</taxon>
        <taxon>Pezizomycotina</taxon>
        <taxon>Pezizomycetes</taxon>
        <taxon>Pezizales</taxon>
        <taxon>Ascobolaceae</taxon>
        <taxon>Ascobolus</taxon>
    </lineage>
</organism>
<name>A0A3N4I260_ASCIM</name>
<protein>
    <submittedName>
        <fullName evidence="1">Uncharacterized protein</fullName>
    </submittedName>
</protein>
<dbReference type="AlphaFoldDB" id="A0A3N4I260"/>
<reference evidence="1 2" key="1">
    <citation type="journal article" date="2018" name="Nat. Ecol. Evol.">
        <title>Pezizomycetes genomes reveal the molecular basis of ectomycorrhizal truffle lifestyle.</title>
        <authorList>
            <person name="Murat C."/>
            <person name="Payen T."/>
            <person name="Noel B."/>
            <person name="Kuo A."/>
            <person name="Morin E."/>
            <person name="Chen J."/>
            <person name="Kohler A."/>
            <person name="Krizsan K."/>
            <person name="Balestrini R."/>
            <person name="Da Silva C."/>
            <person name="Montanini B."/>
            <person name="Hainaut M."/>
            <person name="Levati E."/>
            <person name="Barry K.W."/>
            <person name="Belfiori B."/>
            <person name="Cichocki N."/>
            <person name="Clum A."/>
            <person name="Dockter R.B."/>
            <person name="Fauchery L."/>
            <person name="Guy J."/>
            <person name="Iotti M."/>
            <person name="Le Tacon F."/>
            <person name="Lindquist E.A."/>
            <person name="Lipzen A."/>
            <person name="Malagnac F."/>
            <person name="Mello A."/>
            <person name="Molinier V."/>
            <person name="Miyauchi S."/>
            <person name="Poulain J."/>
            <person name="Riccioni C."/>
            <person name="Rubini A."/>
            <person name="Sitrit Y."/>
            <person name="Splivallo R."/>
            <person name="Traeger S."/>
            <person name="Wang M."/>
            <person name="Zifcakova L."/>
            <person name="Wipf D."/>
            <person name="Zambonelli A."/>
            <person name="Paolocci F."/>
            <person name="Nowrousian M."/>
            <person name="Ottonello S."/>
            <person name="Baldrian P."/>
            <person name="Spatafora J.W."/>
            <person name="Henrissat B."/>
            <person name="Nagy L.G."/>
            <person name="Aury J.M."/>
            <person name="Wincker P."/>
            <person name="Grigoriev I.V."/>
            <person name="Bonfante P."/>
            <person name="Martin F.M."/>
        </authorList>
    </citation>
    <scope>NUCLEOTIDE SEQUENCE [LARGE SCALE GENOMIC DNA]</scope>
    <source>
        <strain evidence="1 2">RN42</strain>
    </source>
</reference>
<evidence type="ECO:0000313" key="2">
    <source>
        <dbReference type="Proteomes" id="UP000275078"/>
    </source>
</evidence>
<accession>A0A3N4I260</accession>
<proteinExistence type="predicted"/>
<dbReference type="EMBL" id="ML119691">
    <property type="protein sequence ID" value="RPA80173.1"/>
    <property type="molecule type" value="Genomic_DNA"/>
</dbReference>
<sequence>MGWTKKGQRLPRARVETNLRTGGPAGRVFQKLLKLFLAFGFQRICWAGCFRVAHDSRAWSEQISPSTSTIGWDGRFDTRLTCKSRSCRGFGPAYVPLSESLVSE</sequence>
<evidence type="ECO:0000313" key="1">
    <source>
        <dbReference type="EMBL" id="RPA80173.1"/>
    </source>
</evidence>
<gene>
    <name evidence="1" type="ORF">BJ508DRAFT_131327</name>
</gene>